<organism evidence="2 3">
    <name type="scientific">Sphingomonas kaistensis</name>
    <dbReference type="NCBI Taxonomy" id="298708"/>
    <lineage>
        <taxon>Bacteria</taxon>
        <taxon>Pseudomonadati</taxon>
        <taxon>Pseudomonadota</taxon>
        <taxon>Alphaproteobacteria</taxon>
        <taxon>Sphingomonadales</taxon>
        <taxon>Sphingomonadaceae</taxon>
        <taxon>Sphingomonas</taxon>
    </lineage>
</organism>
<keyword evidence="3" id="KW-1185">Reference proteome</keyword>
<gene>
    <name evidence="2" type="ORF">GGQ97_001812</name>
</gene>
<feature type="domain" description="VOC" evidence="1">
    <location>
        <begin position="9"/>
        <end position="130"/>
    </location>
</feature>
<keyword evidence="2" id="KW-0456">Lyase</keyword>
<dbReference type="Pfam" id="PF00903">
    <property type="entry name" value="Glyoxalase"/>
    <property type="match status" value="1"/>
</dbReference>
<dbReference type="PANTHER" id="PTHR35006:SF4">
    <property type="entry name" value="BLR7706 PROTEIN"/>
    <property type="match status" value="1"/>
</dbReference>
<dbReference type="GO" id="GO:0016829">
    <property type="term" value="F:lyase activity"/>
    <property type="evidence" value="ECO:0007669"/>
    <property type="project" value="UniProtKB-KW"/>
</dbReference>
<dbReference type="InterPro" id="IPR029068">
    <property type="entry name" value="Glyas_Bleomycin-R_OHBP_Dase"/>
</dbReference>
<keyword evidence="2" id="KW-0560">Oxidoreductase</keyword>
<dbReference type="PANTHER" id="PTHR35006">
    <property type="entry name" value="GLYOXALASE FAMILY PROTEIN (AFU_ORTHOLOGUE AFUA_5G14830)"/>
    <property type="match status" value="1"/>
</dbReference>
<sequence length="133" mass="13897">MAEAGCPAMLHHLSLGTADLDRARAFYDPVMAELGLRRTLDVDEAVGYGAGITSFSLNRPANGLPAAPGNGVHVAFEVEHGAAVDAFHRVAMANGGTDDGPPGLRPEYDPNYYAAFVRDPDGNKIEAVTFAGA</sequence>
<dbReference type="SUPFAM" id="SSF54593">
    <property type="entry name" value="Glyoxalase/Bleomycin resistance protein/Dihydroxybiphenyl dioxygenase"/>
    <property type="match status" value="1"/>
</dbReference>
<comment type="caution">
    <text evidence="2">The sequence shown here is derived from an EMBL/GenBank/DDBJ whole genome shotgun (WGS) entry which is preliminary data.</text>
</comment>
<dbReference type="Gene3D" id="3.10.180.10">
    <property type="entry name" value="2,3-Dihydroxybiphenyl 1,2-Dioxygenase, domain 1"/>
    <property type="match status" value="1"/>
</dbReference>
<protein>
    <submittedName>
        <fullName evidence="2">Catechol 2,3-dioxygenase-like lactoylglutathione lyase family enzyme</fullName>
    </submittedName>
</protein>
<dbReference type="InterPro" id="IPR004360">
    <property type="entry name" value="Glyas_Fos-R_dOase_dom"/>
</dbReference>
<evidence type="ECO:0000259" key="1">
    <source>
        <dbReference type="PROSITE" id="PS51819"/>
    </source>
</evidence>
<reference evidence="2 3" key="1">
    <citation type="submission" date="2020-03" db="EMBL/GenBank/DDBJ databases">
        <title>Genomic Encyclopedia of Type Strains, Phase IV (KMG-IV): sequencing the most valuable type-strain genomes for metagenomic binning, comparative biology and taxonomic classification.</title>
        <authorList>
            <person name="Goeker M."/>
        </authorList>
    </citation>
    <scope>NUCLEOTIDE SEQUENCE [LARGE SCALE GENOMIC DNA]</scope>
    <source>
        <strain evidence="2 3">DSM 16846</strain>
    </source>
</reference>
<name>A0A7X5Y6L2_9SPHN</name>
<dbReference type="CDD" id="cd07262">
    <property type="entry name" value="VOC_like"/>
    <property type="match status" value="1"/>
</dbReference>
<dbReference type="GO" id="GO:0051213">
    <property type="term" value="F:dioxygenase activity"/>
    <property type="evidence" value="ECO:0007669"/>
    <property type="project" value="UniProtKB-KW"/>
</dbReference>
<dbReference type="PROSITE" id="PS51819">
    <property type="entry name" value="VOC"/>
    <property type="match status" value="1"/>
</dbReference>
<dbReference type="EMBL" id="JAATJC010000001">
    <property type="protein sequence ID" value="NJC06019.1"/>
    <property type="molecule type" value="Genomic_DNA"/>
</dbReference>
<proteinExistence type="predicted"/>
<dbReference type="Proteomes" id="UP000558192">
    <property type="component" value="Unassembled WGS sequence"/>
</dbReference>
<keyword evidence="2" id="KW-0223">Dioxygenase</keyword>
<evidence type="ECO:0000313" key="3">
    <source>
        <dbReference type="Proteomes" id="UP000558192"/>
    </source>
</evidence>
<dbReference type="RefSeq" id="WP_342448500.1">
    <property type="nucleotide sequence ID" value="NZ_JAATJC010000001.1"/>
</dbReference>
<evidence type="ECO:0000313" key="2">
    <source>
        <dbReference type="EMBL" id="NJC06019.1"/>
    </source>
</evidence>
<dbReference type="AlphaFoldDB" id="A0A7X5Y6L2"/>
<accession>A0A7X5Y6L2</accession>
<dbReference type="InterPro" id="IPR037523">
    <property type="entry name" value="VOC_core"/>
</dbReference>